<reference evidence="5 6" key="1">
    <citation type="submission" date="2019-04" db="EMBL/GenBank/DDBJ databases">
        <authorList>
            <person name="Li Y."/>
            <person name="Wang J."/>
        </authorList>
    </citation>
    <scope>NUCLEOTIDE SEQUENCE [LARGE SCALE GENOMIC DNA]</scope>
    <source>
        <strain evidence="5 6">DSM 14668</strain>
    </source>
</reference>
<protein>
    <recommendedName>
        <fullName evidence="2 3">Single-stranded DNA-binding protein</fullName>
        <shortName evidence="2">SSB</shortName>
    </recommendedName>
</protein>
<dbReference type="SUPFAM" id="SSF50249">
    <property type="entry name" value="Nucleic acid-binding proteins"/>
    <property type="match status" value="1"/>
</dbReference>
<comment type="caution">
    <text evidence="5">The sequence shown here is derived from an EMBL/GenBank/DDBJ whole genome shotgun (WGS) entry which is preliminary data.</text>
</comment>
<dbReference type="CDD" id="cd04496">
    <property type="entry name" value="SSB_OBF"/>
    <property type="match status" value="1"/>
</dbReference>
<dbReference type="GO" id="GO:0006260">
    <property type="term" value="P:DNA replication"/>
    <property type="evidence" value="ECO:0007669"/>
    <property type="project" value="InterPro"/>
</dbReference>
<dbReference type="RefSeq" id="WP_136934847.1">
    <property type="nucleotide sequence ID" value="NZ_SSMQ01000073.1"/>
</dbReference>
<evidence type="ECO:0000256" key="4">
    <source>
        <dbReference type="SAM" id="MobiDB-lite"/>
    </source>
</evidence>
<comment type="subunit">
    <text evidence="2">Homotetramer.</text>
</comment>
<evidence type="ECO:0000313" key="6">
    <source>
        <dbReference type="Proteomes" id="UP000309215"/>
    </source>
</evidence>
<sequence length="174" mass="19083">MSDGMNRVVLLGNLGADPELRYAGSGTAVLQFRMATNESFLDRNRELTERTEWHSVVVFGPRAEGLARVLAKGSCVLVEGTLRTSSYEKDGQKRYKTEVHARDICLAGGPSPAPAREHAGALRRDVDDDIAPVEMPPPQGEPEDPPEPAPPARPPRKRNGALPRKTEMVEEMPF</sequence>
<evidence type="ECO:0000256" key="1">
    <source>
        <dbReference type="ARBA" id="ARBA00023125"/>
    </source>
</evidence>
<dbReference type="AlphaFoldDB" id="A0A4U1IVL2"/>
<dbReference type="HAMAP" id="MF_00984">
    <property type="entry name" value="SSB"/>
    <property type="match status" value="1"/>
</dbReference>
<comment type="caution">
    <text evidence="2">Lacks conserved residue(s) required for the propagation of feature annotation.</text>
</comment>
<dbReference type="Gene3D" id="2.40.50.140">
    <property type="entry name" value="Nucleic acid-binding proteins"/>
    <property type="match status" value="1"/>
</dbReference>
<dbReference type="PANTHER" id="PTHR10302">
    <property type="entry name" value="SINGLE-STRANDED DNA-BINDING PROTEIN"/>
    <property type="match status" value="1"/>
</dbReference>
<dbReference type="OrthoDB" id="9809878at2"/>
<proteinExistence type="inferred from homology"/>
<dbReference type="GO" id="GO:0009295">
    <property type="term" value="C:nucleoid"/>
    <property type="evidence" value="ECO:0007669"/>
    <property type="project" value="TreeGrafter"/>
</dbReference>
<accession>A0A4U1IVL2</accession>
<evidence type="ECO:0000256" key="2">
    <source>
        <dbReference type="HAMAP-Rule" id="MF_00984"/>
    </source>
</evidence>
<dbReference type="Pfam" id="PF00436">
    <property type="entry name" value="SSB"/>
    <property type="match status" value="1"/>
</dbReference>
<feature type="DNA-binding region" evidence="2">
    <location>
        <begin position="53"/>
        <end position="59"/>
    </location>
</feature>
<feature type="compositionally biased region" description="Basic and acidic residues" evidence="4">
    <location>
        <begin position="115"/>
        <end position="126"/>
    </location>
</feature>
<dbReference type="PROSITE" id="PS50935">
    <property type="entry name" value="SSB"/>
    <property type="match status" value="1"/>
</dbReference>
<dbReference type="Proteomes" id="UP000309215">
    <property type="component" value="Unassembled WGS sequence"/>
</dbReference>
<dbReference type="NCBIfam" id="TIGR00621">
    <property type="entry name" value="ssb"/>
    <property type="match status" value="1"/>
</dbReference>
<organism evidence="5 6">
    <name type="scientific">Polyangium fumosum</name>
    <dbReference type="NCBI Taxonomy" id="889272"/>
    <lineage>
        <taxon>Bacteria</taxon>
        <taxon>Pseudomonadati</taxon>
        <taxon>Myxococcota</taxon>
        <taxon>Polyangia</taxon>
        <taxon>Polyangiales</taxon>
        <taxon>Polyangiaceae</taxon>
        <taxon>Polyangium</taxon>
    </lineage>
</organism>
<keyword evidence="6" id="KW-1185">Reference proteome</keyword>
<dbReference type="GO" id="GO:0003697">
    <property type="term" value="F:single-stranded DNA binding"/>
    <property type="evidence" value="ECO:0007669"/>
    <property type="project" value="UniProtKB-UniRule"/>
</dbReference>
<dbReference type="InterPro" id="IPR011344">
    <property type="entry name" value="ssDNA-bd"/>
</dbReference>
<evidence type="ECO:0000256" key="3">
    <source>
        <dbReference type="RuleBase" id="RU000524"/>
    </source>
</evidence>
<evidence type="ECO:0000313" key="5">
    <source>
        <dbReference type="EMBL" id="TKC98182.1"/>
    </source>
</evidence>
<dbReference type="PANTHER" id="PTHR10302:SF27">
    <property type="entry name" value="SINGLE-STRANDED DNA-BINDING PROTEIN"/>
    <property type="match status" value="1"/>
</dbReference>
<keyword evidence="1 2" id="KW-0238">DNA-binding</keyword>
<feature type="region of interest" description="Disordered" evidence="4">
    <location>
        <begin position="106"/>
        <end position="174"/>
    </location>
</feature>
<name>A0A4U1IVL2_9BACT</name>
<dbReference type="InterPro" id="IPR012340">
    <property type="entry name" value="NA-bd_OB-fold"/>
</dbReference>
<gene>
    <name evidence="5" type="primary">ssb</name>
    <name evidence="5" type="ORF">E8A74_42405</name>
</gene>
<dbReference type="EMBL" id="SSMQ01000073">
    <property type="protein sequence ID" value="TKC98182.1"/>
    <property type="molecule type" value="Genomic_DNA"/>
</dbReference>
<dbReference type="InterPro" id="IPR000424">
    <property type="entry name" value="Primosome_PriB/ssb"/>
</dbReference>